<proteinExistence type="predicted"/>
<dbReference type="AlphaFoldDB" id="A0A8T0G1A3"/>
<dbReference type="Gene3D" id="3.40.367.20">
    <property type="match status" value="1"/>
</dbReference>
<sequence length="95" mass="10661">MLISDYGLLELIRFIFLELHHQHLLCRKCGMENMFRSTGLSFDDVHKFLSAKTNSDLQLALPVTFGNPSLDDASVALYVCKLVLLRGALLTSVCM</sequence>
<comment type="caution">
    <text evidence="1">The sequence shown here is derived from an EMBL/GenBank/DDBJ whole genome shotgun (WGS) entry which is preliminary data.</text>
</comment>
<dbReference type="EMBL" id="JABXBU010000001">
    <property type="protein sequence ID" value="KAF8797137.1"/>
    <property type="molecule type" value="Genomic_DNA"/>
</dbReference>
<evidence type="ECO:0000313" key="1">
    <source>
        <dbReference type="EMBL" id="KAF8797137.1"/>
    </source>
</evidence>
<accession>A0A8T0G1A3</accession>
<dbReference type="SUPFAM" id="SSF53067">
    <property type="entry name" value="Actin-like ATPase domain"/>
    <property type="match status" value="1"/>
</dbReference>
<evidence type="ECO:0000313" key="2">
    <source>
        <dbReference type="Proteomes" id="UP000807504"/>
    </source>
</evidence>
<reference evidence="1" key="1">
    <citation type="journal article" date="2020" name="bioRxiv">
        <title>Chromosome-level reference genome of the European wasp spider Argiope bruennichi: a resource for studies on range expansion and evolutionary adaptation.</title>
        <authorList>
            <person name="Sheffer M.M."/>
            <person name="Hoppe A."/>
            <person name="Krehenwinkel H."/>
            <person name="Uhl G."/>
            <person name="Kuss A.W."/>
            <person name="Jensen L."/>
            <person name="Jensen C."/>
            <person name="Gillespie R.G."/>
            <person name="Hoff K.J."/>
            <person name="Prost S."/>
        </authorList>
    </citation>
    <scope>NUCLEOTIDE SEQUENCE</scope>
</reference>
<name>A0A8T0G1A3_ARGBR</name>
<dbReference type="InterPro" id="IPR043129">
    <property type="entry name" value="ATPase_NBD"/>
</dbReference>
<reference evidence="1" key="2">
    <citation type="submission" date="2020-06" db="EMBL/GenBank/DDBJ databases">
        <authorList>
            <person name="Sheffer M."/>
        </authorList>
    </citation>
    <scope>NUCLEOTIDE SEQUENCE</scope>
</reference>
<organism evidence="1 2">
    <name type="scientific">Argiope bruennichi</name>
    <name type="common">Wasp spider</name>
    <name type="synonym">Aranea bruennichi</name>
    <dbReference type="NCBI Taxonomy" id="94029"/>
    <lineage>
        <taxon>Eukaryota</taxon>
        <taxon>Metazoa</taxon>
        <taxon>Ecdysozoa</taxon>
        <taxon>Arthropoda</taxon>
        <taxon>Chelicerata</taxon>
        <taxon>Arachnida</taxon>
        <taxon>Araneae</taxon>
        <taxon>Araneomorphae</taxon>
        <taxon>Entelegynae</taxon>
        <taxon>Araneoidea</taxon>
        <taxon>Araneidae</taxon>
        <taxon>Argiope</taxon>
    </lineage>
</organism>
<keyword evidence="2" id="KW-1185">Reference proteome</keyword>
<gene>
    <name evidence="1" type="ORF">HNY73_001440</name>
</gene>
<dbReference type="Proteomes" id="UP000807504">
    <property type="component" value="Unassembled WGS sequence"/>
</dbReference>
<protein>
    <submittedName>
        <fullName evidence="1">Uncharacterized protein</fullName>
    </submittedName>
</protein>